<dbReference type="RefSeq" id="WP_254014857.1">
    <property type="nucleotide sequence ID" value="NZ_JAMZMM010000486.1"/>
</dbReference>
<reference evidence="1" key="1">
    <citation type="submission" date="2022-06" db="EMBL/GenBank/DDBJ databases">
        <title>New cyanobacteria of genus Symplocastrum in benthos of Lake Baikal.</title>
        <authorList>
            <person name="Sorokovikova E."/>
            <person name="Tikhonova I."/>
            <person name="Krasnopeev A."/>
            <person name="Evseev P."/>
            <person name="Gladkikh A."/>
            <person name="Belykh O."/>
        </authorList>
    </citation>
    <scope>NUCLEOTIDE SEQUENCE</scope>
    <source>
        <strain evidence="1">BBK-W-15</strain>
    </source>
</reference>
<gene>
    <name evidence="1" type="ORF">NJ959_27250</name>
</gene>
<comment type="caution">
    <text evidence="1">The sequence shown here is derived from an EMBL/GenBank/DDBJ whole genome shotgun (WGS) entry which is preliminary data.</text>
</comment>
<sequence>MINPIRESNPSDEYLLEILNEYAVDVLRQEDWEVGESLKRRQIPMSQLRPLGESYQISLNLGQNFAVNSIREILQEQIKAVALFIRDFQIGVLGQRMSLFHLYEIELKLNNSLRYDLTFESGKLVIHIPYWQAIVLKRYLTYNEIKYYWERGLHLAKSSPSRNFWWLLNPIGEFRSNLRSMLLLAIQRQIEKIDKFFVKFGLMDDESKKSLLAGDDIVKSTKVKDSAIAFLKANTNRDKLGVNLDALLKDKDEATLLQLMGVFKKNLADAAQMEELIDAGSLTLQEEIQDEQSQVDVKMFGFVNVGNYHRIDLSLNVSAGYLKKYVDIIPRNTDVKAVQWGFVNIYRIDDITVKPNFHGAVTLNFETAALERALKELELLE</sequence>
<dbReference type="Proteomes" id="UP001204953">
    <property type="component" value="Unassembled WGS sequence"/>
</dbReference>
<organism evidence="1 2">
    <name type="scientific">Limnofasciculus baicalensis BBK-W-15</name>
    <dbReference type="NCBI Taxonomy" id="2699891"/>
    <lineage>
        <taxon>Bacteria</taxon>
        <taxon>Bacillati</taxon>
        <taxon>Cyanobacteriota</taxon>
        <taxon>Cyanophyceae</taxon>
        <taxon>Coleofasciculales</taxon>
        <taxon>Coleofasciculaceae</taxon>
        <taxon>Limnofasciculus</taxon>
        <taxon>Limnofasciculus baicalensis</taxon>
    </lineage>
</organism>
<name>A0AAE3GWS0_9CYAN</name>
<protein>
    <submittedName>
        <fullName evidence="1">Uncharacterized protein</fullName>
    </submittedName>
</protein>
<accession>A0AAE3GWS0</accession>
<evidence type="ECO:0000313" key="2">
    <source>
        <dbReference type="Proteomes" id="UP001204953"/>
    </source>
</evidence>
<evidence type="ECO:0000313" key="1">
    <source>
        <dbReference type="EMBL" id="MCP2732131.1"/>
    </source>
</evidence>
<proteinExistence type="predicted"/>
<keyword evidence="2" id="KW-1185">Reference proteome</keyword>
<dbReference type="EMBL" id="JAMZMM010000486">
    <property type="protein sequence ID" value="MCP2732131.1"/>
    <property type="molecule type" value="Genomic_DNA"/>
</dbReference>
<dbReference type="AlphaFoldDB" id="A0AAE3GWS0"/>